<dbReference type="PRINTS" id="PR00420">
    <property type="entry name" value="RNGMNOXGNASE"/>
</dbReference>
<keyword evidence="7" id="KW-1185">Reference proteome</keyword>
<dbReference type="InterPro" id="IPR002938">
    <property type="entry name" value="FAD-bd"/>
</dbReference>
<evidence type="ECO:0000313" key="7">
    <source>
        <dbReference type="Proteomes" id="UP001174050"/>
    </source>
</evidence>
<dbReference type="GO" id="GO:0004497">
    <property type="term" value="F:monooxygenase activity"/>
    <property type="evidence" value="ECO:0007669"/>
    <property type="project" value="UniProtKB-KW"/>
</dbReference>
<evidence type="ECO:0000313" key="6">
    <source>
        <dbReference type="EMBL" id="MDN3293492.1"/>
    </source>
</evidence>
<name>A0ABT7Z1X0_9ACTN</name>
<keyword evidence="6" id="KW-0560">Oxidoreductase</keyword>
<dbReference type="SUPFAM" id="SSF51905">
    <property type="entry name" value="FAD/NAD(P)-binding domain"/>
    <property type="match status" value="1"/>
</dbReference>
<comment type="caution">
    <text evidence="6">The sequence shown here is derived from an EMBL/GenBank/DDBJ whole genome shotgun (WGS) entry which is preliminary data.</text>
</comment>
<evidence type="ECO:0000259" key="5">
    <source>
        <dbReference type="Pfam" id="PF01494"/>
    </source>
</evidence>
<dbReference type="PANTHER" id="PTHR43004:SF19">
    <property type="entry name" value="BINDING MONOOXYGENASE, PUTATIVE (JCVI)-RELATED"/>
    <property type="match status" value="1"/>
</dbReference>
<gene>
    <name evidence="6" type="ORF">QWM81_05445</name>
</gene>
<reference evidence="6" key="1">
    <citation type="submission" date="2023-06" db="EMBL/GenBank/DDBJ databases">
        <title>WGS-Sequencing of Streptomyces ficellus isolate 21 collected from sand in Gara Djebilet Iron Mine in Algeria.</title>
        <authorList>
            <person name="Zegers G.P."/>
            <person name="Gomez A."/>
            <person name="Gueddou A."/>
            <person name="Zahara A.F."/>
            <person name="Worth M."/>
            <person name="Sevigny J.L."/>
            <person name="Tisa L."/>
        </authorList>
    </citation>
    <scope>NUCLEOTIDE SEQUENCE</scope>
    <source>
        <strain evidence="6">AS11</strain>
    </source>
</reference>
<feature type="region of interest" description="Disordered" evidence="4">
    <location>
        <begin position="380"/>
        <end position="405"/>
    </location>
</feature>
<organism evidence="6 7">
    <name type="scientific">Streptomyces ficellus</name>
    <dbReference type="NCBI Taxonomy" id="1977088"/>
    <lineage>
        <taxon>Bacteria</taxon>
        <taxon>Bacillati</taxon>
        <taxon>Actinomycetota</taxon>
        <taxon>Actinomycetes</taxon>
        <taxon>Kitasatosporales</taxon>
        <taxon>Streptomycetaceae</taxon>
        <taxon>Streptomyces</taxon>
    </lineage>
</organism>
<evidence type="ECO:0000256" key="2">
    <source>
        <dbReference type="ARBA" id="ARBA00022630"/>
    </source>
</evidence>
<dbReference type="RefSeq" id="WP_290110361.1">
    <property type="nucleotide sequence ID" value="NZ_JAUEPL010000005.1"/>
</dbReference>
<dbReference type="NCBIfam" id="NF004832">
    <property type="entry name" value="PRK06184.1"/>
    <property type="match status" value="1"/>
</dbReference>
<evidence type="ECO:0000256" key="4">
    <source>
        <dbReference type="SAM" id="MobiDB-lite"/>
    </source>
</evidence>
<comment type="cofactor">
    <cofactor evidence="1">
        <name>FAD</name>
        <dbReference type="ChEBI" id="CHEBI:57692"/>
    </cofactor>
</comment>
<dbReference type="Gene3D" id="3.40.30.120">
    <property type="match status" value="1"/>
</dbReference>
<sequence length="494" mass="53265">MHGAVDVLVVGAGPTGLALACDLARRGVRAHVVEAAARPFPGSRGKGLQPRTQEVLDDLGVMAALQAAGGPFPPMQTWRDGRRQGEWRLIEQDPDAPASRYPGPWMVPQWRTQEILRDRFLALGGSVEYGTRFTSLHQTDRHVLAELAHPDGSRRTLTVPYLVGADGGRSTVRESLGVAMKGGADDLRPSLVADVRVRDLDRDHWHIWPDAPGGPLLLCPLPGTDDFQLSARTDIEDPEPAPEAVRALIAARTHLPADAVTDVGWVSGYRPRTALAERFREGRVLLAGDAAHVHPPGGGQGLNIGVQDAYNLGWKLGQVIRHHAPPALLDSYEAERQPAAAAVLELSTRLYRAGRRPEGGSAEARERGRVTHQLSAHYRDSTLSTETRERLSPAAAQAGDRAPDLPCATPDGGTRRLFELLKGPHFTLLAVGCPPPGTPSDIRTHQVTDCPLADELGRGLFLIRPDGHIGLATRDPAYLARYLAKVGFQVPAAL</sequence>
<accession>A0ABT7Z1X0</accession>
<dbReference type="InterPro" id="IPR050641">
    <property type="entry name" value="RIFMO-like"/>
</dbReference>
<evidence type="ECO:0000256" key="3">
    <source>
        <dbReference type="ARBA" id="ARBA00022827"/>
    </source>
</evidence>
<dbReference type="Proteomes" id="UP001174050">
    <property type="component" value="Unassembled WGS sequence"/>
</dbReference>
<dbReference type="InterPro" id="IPR036188">
    <property type="entry name" value="FAD/NAD-bd_sf"/>
</dbReference>
<keyword evidence="3" id="KW-0274">FAD</keyword>
<dbReference type="Gene3D" id="3.50.50.60">
    <property type="entry name" value="FAD/NAD(P)-binding domain"/>
    <property type="match status" value="1"/>
</dbReference>
<feature type="domain" description="FAD-binding" evidence="5">
    <location>
        <begin position="5"/>
        <end position="345"/>
    </location>
</feature>
<keyword evidence="6" id="KW-0503">Monooxygenase</keyword>
<dbReference type="EMBL" id="JAUEPL010000005">
    <property type="protein sequence ID" value="MDN3293492.1"/>
    <property type="molecule type" value="Genomic_DNA"/>
</dbReference>
<dbReference type="Gene3D" id="3.30.70.2450">
    <property type="match status" value="1"/>
</dbReference>
<keyword evidence="2" id="KW-0285">Flavoprotein</keyword>
<dbReference type="Pfam" id="PF01494">
    <property type="entry name" value="FAD_binding_3"/>
    <property type="match status" value="1"/>
</dbReference>
<protein>
    <submittedName>
        <fullName evidence="6">FAD-dependent monooxygenase</fullName>
    </submittedName>
</protein>
<proteinExistence type="predicted"/>
<dbReference type="PANTHER" id="PTHR43004">
    <property type="entry name" value="TRK SYSTEM POTASSIUM UPTAKE PROTEIN"/>
    <property type="match status" value="1"/>
</dbReference>
<evidence type="ECO:0000256" key="1">
    <source>
        <dbReference type="ARBA" id="ARBA00001974"/>
    </source>
</evidence>